<dbReference type="Pfam" id="PF01208">
    <property type="entry name" value="URO-D"/>
    <property type="match status" value="1"/>
</dbReference>
<protein>
    <recommendedName>
        <fullName evidence="1">Uroporphyrinogen decarboxylase (URO-D) domain-containing protein</fullName>
    </recommendedName>
</protein>
<comment type="caution">
    <text evidence="2">The sequence shown here is derived from an EMBL/GenBank/DDBJ whole genome shotgun (WGS) entry which is preliminary data.</text>
</comment>
<sequence>MMGTVERFMTLSGAPPRTPLLVPMTRGYGARLEHLNPHAARYDAAVIADGVRREADVLVPDLIVMGYDPTILAESCGCEVRMIELYNWSIAQPAVKGEPETWASWQPPDVGTNVPFVTIMEAMERVMPVISSPIACMLPAPFTLARLLGGAMFEEAFKTGDERWQDLLDISVMVVSDAIKVALRKGSCGIVLYEDLWPLSGVIGDELLRTYGTCFNVLRHHERRCLYVVTGAKKEEVTTLAADSFRDVLAGIVVCISGSNFSDWEEKVQGLMVGWATEPEFFTSGDAAFAAAVTALGESVHKTGMRVFMPIVPATAIPERVRELVTRFRAAAGSVHK</sequence>
<evidence type="ECO:0000313" key="3">
    <source>
        <dbReference type="Proteomes" id="UP000196475"/>
    </source>
</evidence>
<accession>A0A1Y3PLV3</accession>
<evidence type="ECO:0000259" key="1">
    <source>
        <dbReference type="Pfam" id="PF01208"/>
    </source>
</evidence>
<gene>
    <name evidence="2" type="ORF">BAA01_01835</name>
</gene>
<organism evidence="2 3">
    <name type="scientific">Bacillus thermozeamaize</name>
    <dbReference type="NCBI Taxonomy" id="230954"/>
    <lineage>
        <taxon>Bacteria</taxon>
        <taxon>Bacillati</taxon>
        <taxon>Bacillota</taxon>
        <taxon>Bacilli</taxon>
        <taxon>Bacillales</taxon>
        <taxon>Bacillaceae</taxon>
        <taxon>Bacillus</taxon>
    </lineage>
</organism>
<feature type="domain" description="Uroporphyrinogen decarboxylase (URO-D)" evidence="1">
    <location>
        <begin position="16"/>
        <end position="197"/>
    </location>
</feature>
<proteinExistence type="predicted"/>
<reference evidence="3" key="1">
    <citation type="submission" date="2016-06" db="EMBL/GenBank/DDBJ databases">
        <authorList>
            <person name="Nascimento L."/>
            <person name="Pereira R.V."/>
            <person name="Martins L.F."/>
            <person name="Quaggio R.B."/>
            <person name="Silva A.M."/>
            <person name="Setubal J.C."/>
        </authorList>
    </citation>
    <scope>NUCLEOTIDE SEQUENCE [LARGE SCALE GENOMIC DNA]</scope>
</reference>
<name>A0A1Y3PLV3_9BACI</name>
<dbReference type="GO" id="GO:0004853">
    <property type="term" value="F:uroporphyrinogen decarboxylase activity"/>
    <property type="evidence" value="ECO:0007669"/>
    <property type="project" value="InterPro"/>
</dbReference>
<dbReference type="SUPFAM" id="SSF51726">
    <property type="entry name" value="UROD/MetE-like"/>
    <property type="match status" value="1"/>
</dbReference>
<dbReference type="Proteomes" id="UP000196475">
    <property type="component" value="Unassembled WGS sequence"/>
</dbReference>
<dbReference type="AlphaFoldDB" id="A0A1Y3PLV3"/>
<dbReference type="Gene3D" id="3.20.20.210">
    <property type="match status" value="1"/>
</dbReference>
<dbReference type="EMBL" id="LZRT01000094">
    <property type="protein sequence ID" value="OUM86098.1"/>
    <property type="molecule type" value="Genomic_DNA"/>
</dbReference>
<dbReference type="GO" id="GO:0006779">
    <property type="term" value="P:porphyrin-containing compound biosynthetic process"/>
    <property type="evidence" value="ECO:0007669"/>
    <property type="project" value="InterPro"/>
</dbReference>
<dbReference type="InterPro" id="IPR000257">
    <property type="entry name" value="Uroporphyrinogen_deCOase"/>
</dbReference>
<dbReference type="InterPro" id="IPR038071">
    <property type="entry name" value="UROD/MetE-like_sf"/>
</dbReference>
<evidence type="ECO:0000313" key="2">
    <source>
        <dbReference type="EMBL" id="OUM86098.1"/>
    </source>
</evidence>